<dbReference type="EMBL" id="OV170233">
    <property type="protein sequence ID" value="CAH0718371.1"/>
    <property type="molecule type" value="Genomic_DNA"/>
</dbReference>
<dbReference type="Gene3D" id="3.40.720.10">
    <property type="entry name" value="Alkaline Phosphatase, subunit A"/>
    <property type="match status" value="1"/>
</dbReference>
<accession>A0A8J9UDG6</accession>
<dbReference type="CDD" id="cd16021">
    <property type="entry name" value="ALP_like"/>
    <property type="match status" value="1"/>
</dbReference>
<dbReference type="AlphaFoldDB" id="A0A8J9UDG6"/>
<feature type="non-terminal residue" evidence="1">
    <location>
        <position position="576"/>
    </location>
</feature>
<reference evidence="1" key="1">
    <citation type="submission" date="2021-12" db="EMBL/GenBank/DDBJ databases">
        <authorList>
            <person name="Martin H S."/>
        </authorList>
    </citation>
    <scope>NUCLEOTIDE SEQUENCE</scope>
</reference>
<evidence type="ECO:0000313" key="2">
    <source>
        <dbReference type="Proteomes" id="UP000838878"/>
    </source>
</evidence>
<proteinExistence type="predicted"/>
<sequence>MHVCYPFTLHHLDGFGVPIPSSDIGCQFPYIDPFSPIAMKYHKEKPKVVCYGEDWVECNLSECKVTQKILNRMKNIKCLYKDIIYLDDHHYNVAPPVTVYNDDVYTLNKSDSVKISCFGHDKYGFGLISSRWYGYKTGIRPIPPRKVPAGRENSINILIFGFDSASHNGFQRKLPKTHKFLIEMGAVILKGYNIVGDGTPDALFPILSGRTELQHPKARQTYSKNIYLDPDLFIFHTAKLDGYQTAYYEDMPWIGSFQYRYNGFKKRPADHYLRSRFVLETPRYWQGRNIRYCLGPIPHYMFMIEITKQFMNLKKKRFCFTFIADISHDDFNQISTADEDTVDFLAYLKTSGLLYDTFLIVMGDHGDRFSPMRASYQGKMEERMAFMSFLLPEKLKSERPDALRTLQANSHVLTTPFDIHTTLLDAMGLYNLSNNFTIKHSKIPRGMSLLRPIPISRTCDEAEVLPHWCVCLNAKWHNVPSSDPLYQRVIQYLTRYINKATDEMRALCAERRLAYAKWIIMTPGHAVYEASLQYNEQLDKFIISDKDVSRISAYREEPACVSATHPHLNKYCYCKN</sequence>
<dbReference type="OrthoDB" id="413313at2759"/>
<organism evidence="1 2">
    <name type="scientific">Brenthis ino</name>
    <name type="common">lesser marbled fritillary</name>
    <dbReference type="NCBI Taxonomy" id="405034"/>
    <lineage>
        <taxon>Eukaryota</taxon>
        <taxon>Metazoa</taxon>
        <taxon>Ecdysozoa</taxon>
        <taxon>Arthropoda</taxon>
        <taxon>Hexapoda</taxon>
        <taxon>Insecta</taxon>
        <taxon>Pterygota</taxon>
        <taxon>Neoptera</taxon>
        <taxon>Endopterygota</taxon>
        <taxon>Lepidoptera</taxon>
        <taxon>Glossata</taxon>
        <taxon>Ditrysia</taxon>
        <taxon>Papilionoidea</taxon>
        <taxon>Nymphalidae</taxon>
        <taxon>Heliconiinae</taxon>
        <taxon>Argynnini</taxon>
        <taxon>Brenthis</taxon>
    </lineage>
</organism>
<dbReference type="InterPro" id="IPR004245">
    <property type="entry name" value="DUF229"/>
</dbReference>
<dbReference type="PANTHER" id="PTHR10974:SF73">
    <property type="entry name" value="FI21235P1"/>
    <property type="match status" value="1"/>
</dbReference>
<dbReference type="GO" id="GO:0005615">
    <property type="term" value="C:extracellular space"/>
    <property type="evidence" value="ECO:0007669"/>
    <property type="project" value="TreeGrafter"/>
</dbReference>
<dbReference type="Proteomes" id="UP000838878">
    <property type="component" value="Chromosome 13"/>
</dbReference>
<protein>
    <submittedName>
        <fullName evidence="1">Uncharacterized protein</fullName>
    </submittedName>
</protein>
<name>A0A8J9UDG6_9NEOP</name>
<gene>
    <name evidence="1" type="ORF">BINO364_LOCUS4869</name>
</gene>
<dbReference type="SUPFAM" id="SSF53649">
    <property type="entry name" value="Alkaline phosphatase-like"/>
    <property type="match status" value="1"/>
</dbReference>
<dbReference type="PANTHER" id="PTHR10974">
    <property type="entry name" value="FI08016P-RELATED"/>
    <property type="match status" value="1"/>
</dbReference>
<keyword evidence="2" id="KW-1185">Reference proteome</keyword>
<evidence type="ECO:0000313" key="1">
    <source>
        <dbReference type="EMBL" id="CAH0718371.1"/>
    </source>
</evidence>
<dbReference type="Pfam" id="PF02995">
    <property type="entry name" value="DUF229"/>
    <property type="match status" value="1"/>
</dbReference>
<dbReference type="InterPro" id="IPR017850">
    <property type="entry name" value="Alkaline_phosphatase_core_sf"/>
</dbReference>
<dbReference type="FunFam" id="3.40.720.10:FF:000017">
    <property type="entry name" value="Predicted protein"/>
    <property type="match status" value="1"/>
</dbReference>